<evidence type="ECO:0000313" key="3">
    <source>
        <dbReference type="RefSeq" id="XP_022333458.1"/>
    </source>
</evidence>
<feature type="compositionally biased region" description="Polar residues" evidence="1">
    <location>
        <begin position="19"/>
        <end position="39"/>
    </location>
</feature>
<feature type="compositionally biased region" description="Basic and acidic residues" evidence="1">
    <location>
        <begin position="344"/>
        <end position="380"/>
    </location>
</feature>
<reference evidence="3 4" key="1">
    <citation type="submission" date="2025-04" db="UniProtKB">
        <authorList>
            <consortium name="RefSeq"/>
        </authorList>
    </citation>
    <scope>IDENTIFICATION</scope>
    <source>
        <tissue evidence="3 4">Whole sample</tissue>
    </source>
</reference>
<feature type="compositionally biased region" description="Basic residues" evidence="1">
    <location>
        <begin position="242"/>
        <end position="251"/>
    </location>
</feature>
<keyword evidence="2" id="KW-1185">Reference proteome</keyword>
<feature type="compositionally biased region" description="Basic and acidic residues" evidence="1">
    <location>
        <begin position="92"/>
        <end position="104"/>
    </location>
</feature>
<dbReference type="RefSeq" id="XP_022333459.1">
    <property type="nucleotide sequence ID" value="XM_022477751.1"/>
</dbReference>
<feature type="compositionally biased region" description="Basic and acidic residues" evidence="1">
    <location>
        <begin position="213"/>
        <end position="223"/>
    </location>
</feature>
<accession>A0A8B8E156</accession>
<dbReference type="Proteomes" id="UP000694844">
    <property type="component" value="Chromosome 4"/>
</dbReference>
<name>A0A8B8E156_CRAVI</name>
<gene>
    <name evidence="3 4" type="primary">LOC111130585</name>
</gene>
<evidence type="ECO:0000313" key="4">
    <source>
        <dbReference type="RefSeq" id="XP_022333459.1"/>
    </source>
</evidence>
<feature type="compositionally biased region" description="Basic and acidic residues" evidence="1">
    <location>
        <begin position="146"/>
        <end position="165"/>
    </location>
</feature>
<feature type="region of interest" description="Disordered" evidence="1">
    <location>
        <begin position="428"/>
        <end position="450"/>
    </location>
</feature>
<proteinExistence type="predicted"/>
<feature type="region of interest" description="Disordered" evidence="1">
    <location>
        <begin position="19"/>
        <end position="306"/>
    </location>
</feature>
<dbReference type="OrthoDB" id="6090075at2759"/>
<dbReference type="GeneID" id="111130585"/>
<feature type="region of interest" description="Disordered" evidence="1">
    <location>
        <begin position="337"/>
        <end position="388"/>
    </location>
</feature>
<dbReference type="AlphaFoldDB" id="A0A8B8E156"/>
<evidence type="ECO:0000313" key="2">
    <source>
        <dbReference type="Proteomes" id="UP000694844"/>
    </source>
</evidence>
<feature type="compositionally biased region" description="Polar residues" evidence="1">
    <location>
        <begin position="168"/>
        <end position="178"/>
    </location>
</feature>
<organism evidence="2 4">
    <name type="scientific">Crassostrea virginica</name>
    <name type="common">Eastern oyster</name>
    <dbReference type="NCBI Taxonomy" id="6565"/>
    <lineage>
        <taxon>Eukaryota</taxon>
        <taxon>Metazoa</taxon>
        <taxon>Spiralia</taxon>
        <taxon>Lophotrochozoa</taxon>
        <taxon>Mollusca</taxon>
        <taxon>Bivalvia</taxon>
        <taxon>Autobranchia</taxon>
        <taxon>Pteriomorphia</taxon>
        <taxon>Ostreida</taxon>
        <taxon>Ostreoidea</taxon>
        <taxon>Ostreidae</taxon>
        <taxon>Crassostrea</taxon>
    </lineage>
</organism>
<protein>
    <submittedName>
        <fullName evidence="3 4">Uncharacterized protein LOC111130585</fullName>
    </submittedName>
</protein>
<feature type="compositionally biased region" description="Polar residues" evidence="1">
    <location>
        <begin position="73"/>
        <end position="88"/>
    </location>
</feature>
<dbReference type="RefSeq" id="XP_022333458.1">
    <property type="nucleotide sequence ID" value="XM_022477750.1"/>
</dbReference>
<feature type="compositionally biased region" description="Basic and acidic residues" evidence="1">
    <location>
        <begin position="181"/>
        <end position="194"/>
    </location>
</feature>
<sequence length="637" mass="71940">MKQKKLEVSCTRRRNLKQIRQSNEAFQQEVTSQDTQLSKSSKKVHHIVVPGATLETGSVNSEEVRGITETDGSESNDSKVISNGNSSEECGEIDRVICDSDHPHNSGKVVVNSEDTKQETDSSENTPETLPENRGKGSKNPPETLPENRGKGSDNLQEKLSEIRCDSGNIQTNVQGVSDSVEEHELRTESHEDNSSVLIGTPEPENVTASDMKGAKTDLRPIEEESEEKSDDRRSDTSGSRKAGRKDRSSRRGSSAVLSSPRHASSRHSFSCVEGRTSLLKESNKPRRSQSALERPKSKARGSFSDPFKFTKQELEWYLPRKSFFDCHDKALKEAGVETAVTSSRREQMKQRVTEKIQRERELREKRKELETPKPEEIKPEASAAMEDSHVGIEDIGNEREADAKSEIDKSEADDDVVIAKLQEVQTSISKPTQTRKTSKHKKKQHDYDEDDVRVDHQPLLQYLRYVQDHPEEFHAHRKQLIQQEHVGSRASPWIVRLAEINERRNVSTAQCLVSKSVVLDAARDIRPRTTDPGQWTMSQKERALLGNMTPGKVNAFTAVKQDLPTHDSQNQDDGKSDFEKEKVKLEKWLKTVTTAGLIKAKELALRELGEEDIYQTRWWSSLQTCSYLRQKGVNPT</sequence>
<dbReference type="KEGG" id="cvn:111130585"/>
<evidence type="ECO:0000256" key="1">
    <source>
        <dbReference type="SAM" id="MobiDB-lite"/>
    </source>
</evidence>